<feature type="region of interest" description="Disordered" evidence="1">
    <location>
        <begin position="1"/>
        <end position="21"/>
    </location>
</feature>
<proteinExistence type="predicted"/>
<protein>
    <submittedName>
        <fullName evidence="2">Broad specificity phosphatase PhoE</fullName>
    </submittedName>
</protein>
<evidence type="ECO:0000256" key="1">
    <source>
        <dbReference type="SAM" id="MobiDB-lite"/>
    </source>
</evidence>
<sequence length="117" mass="13061">MSEQPVVQPLEAPLIPRPDPNPTTLRAAVAQVAPSRLKEFDTSLLEASTKAQANQSIGPLWLFCRSWAQKVQVQRYPDVARRLDEMVARVEQGHSESIEALTEVSRILAWADAELDK</sequence>
<keyword evidence="3" id="KW-1185">Reference proteome</keyword>
<name>A0A7Z0ERE7_9ACTN</name>
<gene>
    <name evidence="2" type="ORF">HNR10_004247</name>
</gene>
<dbReference type="RefSeq" id="WP_179826218.1">
    <property type="nucleotide sequence ID" value="NZ_JACCFS010000001.1"/>
</dbReference>
<dbReference type="Proteomes" id="UP000572051">
    <property type="component" value="Unassembled WGS sequence"/>
</dbReference>
<dbReference type="AlphaFoldDB" id="A0A7Z0ERE7"/>
<dbReference type="EMBL" id="JACCFS010000001">
    <property type="protein sequence ID" value="NYJ36366.1"/>
    <property type="molecule type" value="Genomic_DNA"/>
</dbReference>
<evidence type="ECO:0000313" key="3">
    <source>
        <dbReference type="Proteomes" id="UP000572051"/>
    </source>
</evidence>
<organism evidence="2 3">
    <name type="scientific">Nocardiopsis aegyptia</name>
    <dbReference type="NCBI Taxonomy" id="220378"/>
    <lineage>
        <taxon>Bacteria</taxon>
        <taxon>Bacillati</taxon>
        <taxon>Actinomycetota</taxon>
        <taxon>Actinomycetes</taxon>
        <taxon>Streptosporangiales</taxon>
        <taxon>Nocardiopsidaceae</taxon>
        <taxon>Nocardiopsis</taxon>
    </lineage>
</organism>
<reference evidence="2 3" key="1">
    <citation type="submission" date="2020-07" db="EMBL/GenBank/DDBJ databases">
        <title>Sequencing the genomes of 1000 actinobacteria strains.</title>
        <authorList>
            <person name="Klenk H.-P."/>
        </authorList>
    </citation>
    <scope>NUCLEOTIDE SEQUENCE [LARGE SCALE GENOMIC DNA]</scope>
    <source>
        <strain evidence="2 3">DSM 44442</strain>
    </source>
</reference>
<comment type="caution">
    <text evidence="2">The sequence shown here is derived from an EMBL/GenBank/DDBJ whole genome shotgun (WGS) entry which is preliminary data.</text>
</comment>
<accession>A0A7Z0ERE7</accession>
<evidence type="ECO:0000313" key="2">
    <source>
        <dbReference type="EMBL" id="NYJ36366.1"/>
    </source>
</evidence>